<evidence type="ECO:0000256" key="4">
    <source>
        <dbReference type="ARBA" id="ARBA00022825"/>
    </source>
</evidence>
<reference evidence="7" key="1">
    <citation type="submission" date="2018-06" db="EMBL/GenBank/DDBJ databases">
        <authorList>
            <person name="Zhirakovskaya E."/>
        </authorList>
    </citation>
    <scope>NUCLEOTIDE SEQUENCE</scope>
</reference>
<evidence type="ECO:0000256" key="5">
    <source>
        <dbReference type="SAM" id="MobiDB-lite"/>
    </source>
</evidence>
<dbReference type="PANTHER" id="PTHR32060:SF22">
    <property type="entry name" value="CARBOXYL-TERMINAL-PROCESSING PEPTIDASE 3, CHLOROPLASTIC"/>
    <property type="match status" value="1"/>
</dbReference>
<evidence type="ECO:0000256" key="2">
    <source>
        <dbReference type="ARBA" id="ARBA00022670"/>
    </source>
</evidence>
<dbReference type="GO" id="GO:0006508">
    <property type="term" value="P:proteolysis"/>
    <property type="evidence" value="ECO:0007669"/>
    <property type="project" value="UniProtKB-KW"/>
</dbReference>
<dbReference type="SUPFAM" id="SSF50156">
    <property type="entry name" value="PDZ domain-like"/>
    <property type="match status" value="1"/>
</dbReference>
<feature type="compositionally biased region" description="Basic and acidic residues" evidence="5">
    <location>
        <begin position="644"/>
        <end position="664"/>
    </location>
</feature>
<dbReference type="SMART" id="SM00228">
    <property type="entry name" value="PDZ"/>
    <property type="match status" value="1"/>
</dbReference>
<feature type="region of interest" description="Disordered" evidence="5">
    <location>
        <begin position="644"/>
        <end position="668"/>
    </location>
</feature>
<keyword evidence="2" id="KW-0645">Protease</keyword>
<dbReference type="InterPro" id="IPR001478">
    <property type="entry name" value="PDZ"/>
</dbReference>
<dbReference type="Pfam" id="PF00595">
    <property type="entry name" value="PDZ"/>
    <property type="match status" value="1"/>
</dbReference>
<proteinExistence type="inferred from homology"/>
<dbReference type="FunFam" id="3.90.226.10:FF:000090">
    <property type="entry name" value="Tail-specific protease"/>
    <property type="match status" value="1"/>
</dbReference>
<dbReference type="GO" id="GO:0008236">
    <property type="term" value="F:serine-type peptidase activity"/>
    <property type="evidence" value="ECO:0007669"/>
    <property type="project" value="UniProtKB-KW"/>
</dbReference>
<evidence type="ECO:0000259" key="6">
    <source>
        <dbReference type="PROSITE" id="PS50106"/>
    </source>
</evidence>
<dbReference type="PANTHER" id="PTHR32060">
    <property type="entry name" value="TAIL-SPECIFIC PROTEASE"/>
    <property type="match status" value="1"/>
</dbReference>
<keyword evidence="3" id="KW-0378">Hydrolase</keyword>
<dbReference type="SUPFAM" id="SSF52096">
    <property type="entry name" value="ClpP/crotonase"/>
    <property type="match status" value="1"/>
</dbReference>
<accession>A0A3B1DX50</accession>
<dbReference type="InterPro" id="IPR020992">
    <property type="entry name" value="Tail_Prtase_C"/>
</dbReference>
<dbReference type="Gene3D" id="2.30.42.10">
    <property type="match status" value="1"/>
</dbReference>
<dbReference type="InterPro" id="IPR029045">
    <property type="entry name" value="ClpP/crotonase-like_dom_sf"/>
</dbReference>
<evidence type="ECO:0000313" key="7">
    <source>
        <dbReference type="EMBL" id="VAX41643.1"/>
    </source>
</evidence>
<dbReference type="Pfam" id="PF17804">
    <property type="entry name" value="TSP_NTD"/>
    <property type="match status" value="1"/>
</dbReference>
<keyword evidence="4" id="KW-0720">Serine protease</keyword>
<evidence type="ECO:0000256" key="3">
    <source>
        <dbReference type="ARBA" id="ARBA00022801"/>
    </source>
</evidence>
<dbReference type="AlphaFoldDB" id="A0A3B1DX50"/>
<dbReference type="PROSITE" id="PS50106">
    <property type="entry name" value="PDZ"/>
    <property type="match status" value="1"/>
</dbReference>
<dbReference type="InterPro" id="IPR040573">
    <property type="entry name" value="TSP_N"/>
</dbReference>
<dbReference type="Pfam" id="PF11818">
    <property type="entry name" value="DUF3340"/>
    <property type="match status" value="1"/>
</dbReference>
<dbReference type="Gene3D" id="3.90.226.10">
    <property type="entry name" value="2-enoyl-CoA Hydratase, Chain A, domain 1"/>
    <property type="match status" value="1"/>
</dbReference>
<dbReference type="NCBIfam" id="TIGR00225">
    <property type="entry name" value="prc"/>
    <property type="match status" value="1"/>
</dbReference>
<name>A0A3B1DX50_9ZZZZ</name>
<dbReference type="GO" id="GO:0007165">
    <property type="term" value="P:signal transduction"/>
    <property type="evidence" value="ECO:0007669"/>
    <property type="project" value="TreeGrafter"/>
</dbReference>
<feature type="domain" description="PDZ" evidence="6">
    <location>
        <begin position="235"/>
        <end position="305"/>
    </location>
</feature>
<organism evidence="7">
    <name type="scientific">hydrothermal vent metagenome</name>
    <dbReference type="NCBI Taxonomy" id="652676"/>
    <lineage>
        <taxon>unclassified sequences</taxon>
        <taxon>metagenomes</taxon>
        <taxon>ecological metagenomes</taxon>
    </lineage>
</organism>
<dbReference type="InterPro" id="IPR005151">
    <property type="entry name" value="Tail-specific_protease"/>
</dbReference>
<dbReference type="InterPro" id="IPR004447">
    <property type="entry name" value="Peptidase_S41A"/>
</dbReference>
<dbReference type="GO" id="GO:0004175">
    <property type="term" value="F:endopeptidase activity"/>
    <property type="evidence" value="ECO:0007669"/>
    <property type="project" value="TreeGrafter"/>
</dbReference>
<evidence type="ECO:0000256" key="1">
    <source>
        <dbReference type="ARBA" id="ARBA00009179"/>
    </source>
</evidence>
<comment type="similarity">
    <text evidence="1">Belongs to the peptidase S41A family.</text>
</comment>
<dbReference type="CDD" id="cd07560">
    <property type="entry name" value="Peptidase_S41_CPP"/>
    <property type="match status" value="1"/>
</dbReference>
<dbReference type="InterPro" id="IPR036034">
    <property type="entry name" value="PDZ_sf"/>
</dbReference>
<dbReference type="GO" id="GO:0030288">
    <property type="term" value="C:outer membrane-bounded periplasmic space"/>
    <property type="evidence" value="ECO:0007669"/>
    <property type="project" value="TreeGrafter"/>
</dbReference>
<gene>
    <name evidence="7" type="ORF">MNBD_PLANCTO02-1486</name>
</gene>
<dbReference type="EMBL" id="UOGL01000573">
    <property type="protein sequence ID" value="VAX41643.1"/>
    <property type="molecule type" value="Genomic_DNA"/>
</dbReference>
<dbReference type="SMART" id="SM00245">
    <property type="entry name" value="TSPc"/>
    <property type="match status" value="1"/>
</dbReference>
<sequence length="699" mass="79196">MNSRLYRSKSFVLGMSLSLGLALLVGTAIWAQGNNDSDKTTAKLVTEMLERNHISRSKVNDEISKKFLKKYLKTLDSQKMYFLQSEIDTFKKEETLLDDQVKKGDVKFAYTVFNAYREHLYGKIKLSHQLIDAKQDFSANETISNDSKNTTWAQSKNDLNERWRKRIKYEFLLLKLDDKKDDEIRKQLHKRYRMLKRFTKDFENNEILEIYLSSLTHCFDPHSTYMSQETVEDFRIQMSLSLDGIGASLRSEDGYTIVANVVEGGAAAKDGRLKKDDKIIAVDSGDGKWVDIVEMKLSKVVRFIRGKRGTKVRLKVKVAQNEKGKKEGEKEKEDIVKVYELTRQKIELKSSAVKGEIIETKDRVTGTNLKIGVIDIPSFYRDFRGAQLGLKNFKSTARDTRNVLNDFKKKGGVDCVIIDLRSNGGGSLTESIEVSGLFINRGPVVMVKQPYGEVRSHEDTDKGVAYDGPLVVLCNRLSASASEIFAGAIKDYKRGIIVGNKTTHGKGTVQNIMPVSKRMFGFAPRGGLGALKLTINQFYRVNGDSTQNRGVTSDVVLPSILDHMELGESFLDNALAFSKIDAVKHENYALTSSEIISQLKKSSQQRVTANEKFQELEKQIKRYLVRKERKKISLNLAVLRKEREEDKKLDKENEKKKKEAEAKANGKGPLFPKGYYNDEVLSIAIDYANQSKNAKTANK</sequence>
<protein>
    <submittedName>
        <fullName evidence="7">Periplasmic tail-specific proteinase</fullName>
    </submittedName>
</protein>
<dbReference type="Pfam" id="PF03572">
    <property type="entry name" value="Peptidase_S41"/>
    <property type="match status" value="1"/>
</dbReference>